<name>A0AAP0NK68_9MAGN</name>
<reference evidence="1 2" key="1">
    <citation type="submission" date="2024-01" db="EMBL/GenBank/DDBJ databases">
        <title>Genome assemblies of Stephania.</title>
        <authorList>
            <person name="Yang L."/>
        </authorList>
    </citation>
    <scope>NUCLEOTIDE SEQUENCE [LARGE SCALE GENOMIC DNA]</scope>
    <source>
        <strain evidence="1">QJT</strain>
        <tissue evidence="1">Leaf</tissue>
    </source>
</reference>
<dbReference type="Proteomes" id="UP001417504">
    <property type="component" value="Unassembled WGS sequence"/>
</dbReference>
<evidence type="ECO:0000313" key="2">
    <source>
        <dbReference type="Proteomes" id="UP001417504"/>
    </source>
</evidence>
<proteinExistence type="predicted"/>
<gene>
    <name evidence="1" type="ORF">Sjap_018093</name>
</gene>
<dbReference type="AlphaFoldDB" id="A0AAP0NK68"/>
<dbReference type="EMBL" id="JBBNAE010000007">
    <property type="protein sequence ID" value="KAK9110033.1"/>
    <property type="molecule type" value="Genomic_DNA"/>
</dbReference>
<sequence length="112" mass="12224">MQGSSGGGDLKIRDCSTRFASKEVDLLFSDANLKVWSVHLGFRSDVVVFLTSSDPSSSLLSCLDSPSSLLTYSWATRYPRRLVSCRSSATPHCLLDVYLAVRVSSRGCEAEI</sequence>
<protein>
    <submittedName>
        <fullName evidence="1">Uncharacterized protein</fullName>
    </submittedName>
</protein>
<evidence type="ECO:0000313" key="1">
    <source>
        <dbReference type="EMBL" id="KAK9110033.1"/>
    </source>
</evidence>
<keyword evidence="2" id="KW-1185">Reference proteome</keyword>
<accession>A0AAP0NK68</accession>
<organism evidence="1 2">
    <name type="scientific">Stephania japonica</name>
    <dbReference type="NCBI Taxonomy" id="461633"/>
    <lineage>
        <taxon>Eukaryota</taxon>
        <taxon>Viridiplantae</taxon>
        <taxon>Streptophyta</taxon>
        <taxon>Embryophyta</taxon>
        <taxon>Tracheophyta</taxon>
        <taxon>Spermatophyta</taxon>
        <taxon>Magnoliopsida</taxon>
        <taxon>Ranunculales</taxon>
        <taxon>Menispermaceae</taxon>
        <taxon>Menispermoideae</taxon>
        <taxon>Cissampelideae</taxon>
        <taxon>Stephania</taxon>
    </lineage>
</organism>
<comment type="caution">
    <text evidence="1">The sequence shown here is derived from an EMBL/GenBank/DDBJ whole genome shotgun (WGS) entry which is preliminary data.</text>
</comment>